<sequence length="507" mass="57130">MKKITIYLFLLTSTLFLNSCASILNSKNQKVTVQTGSANSKVYVNNVLAGTGSSVVTKMPRNASVQQIKVEREGYKPTYKIHYQTGKSPLYIMSWVPFGLLVYPPFMDIGPKSYDYKKEISVSASSLEIKKRADDEKYIYLKNTAFDVKKEDVKLKKTKHRSYKKAKNKFKESKVFDEDIKFNNSIFSEAVDEILKNNNYIDTTQTIFKSKTNTLYISSKITKVEFQDVYSIYARQYMNFLVTKIDIEWEIYDLYDQSKYKKSFKAESGEFAMKTENFVRMSVEDAITESFYKFLDAKEVRDIIKKENEEKINYEQLVLTKSLPINNLEDALNSTVTIKVKNGHGSGCVVSKDGYVVTNFHVVSSTDKITVVDRNGKEYNAKVIRKNENLDLALIKLDDADFKNCYQIPSEKNYIIGDDIFVIGTPTSVELGQSLTKGIVSGTRTFDKNNFIQTDASVNGGNSGGALTKKSGELIGIVNAKVSGFGVEGIGFSIPAELIVSGLFVKN</sequence>
<dbReference type="InterPro" id="IPR043504">
    <property type="entry name" value="Peptidase_S1_PA_chymotrypsin"/>
</dbReference>
<dbReference type="RefSeq" id="WP_181456927.1">
    <property type="nucleotide sequence ID" value="NZ_QLSV01000007.1"/>
</dbReference>
<name>A0A328WNC1_9FLAO</name>
<evidence type="ECO:0000256" key="2">
    <source>
        <dbReference type="ARBA" id="ARBA00022670"/>
    </source>
</evidence>
<dbReference type="Gene3D" id="2.40.10.10">
    <property type="entry name" value="Trypsin-like serine proteases"/>
    <property type="match status" value="2"/>
</dbReference>
<dbReference type="InterPro" id="IPR009003">
    <property type="entry name" value="Peptidase_S1_PA"/>
</dbReference>
<dbReference type="InterPro" id="IPR051201">
    <property type="entry name" value="Chloro_Bact_Ser_Proteases"/>
</dbReference>
<dbReference type="PANTHER" id="PTHR43343:SF3">
    <property type="entry name" value="PROTEASE DO-LIKE 8, CHLOROPLASTIC"/>
    <property type="match status" value="1"/>
</dbReference>
<organism evidence="5 6">
    <name type="scientific">Flavobacterium lacus</name>
    <dbReference type="NCBI Taxonomy" id="1353778"/>
    <lineage>
        <taxon>Bacteria</taxon>
        <taxon>Pseudomonadati</taxon>
        <taxon>Bacteroidota</taxon>
        <taxon>Flavobacteriia</taxon>
        <taxon>Flavobacteriales</taxon>
        <taxon>Flavobacteriaceae</taxon>
        <taxon>Flavobacterium</taxon>
    </lineage>
</organism>
<protein>
    <submittedName>
        <fullName evidence="5">Trypsin-like peptidase</fullName>
    </submittedName>
</protein>
<evidence type="ECO:0000256" key="3">
    <source>
        <dbReference type="ARBA" id="ARBA00022801"/>
    </source>
</evidence>
<feature type="chain" id="PRO_5016357628" evidence="4">
    <location>
        <begin position="22"/>
        <end position="507"/>
    </location>
</feature>
<dbReference type="GO" id="GO:0004252">
    <property type="term" value="F:serine-type endopeptidase activity"/>
    <property type="evidence" value="ECO:0007669"/>
    <property type="project" value="InterPro"/>
</dbReference>
<accession>A0A328WNC1</accession>
<feature type="signal peptide" evidence="4">
    <location>
        <begin position="1"/>
        <end position="21"/>
    </location>
</feature>
<evidence type="ECO:0000256" key="4">
    <source>
        <dbReference type="SAM" id="SignalP"/>
    </source>
</evidence>
<comment type="similarity">
    <text evidence="1">Belongs to the peptidase S1C family.</text>
</comment>
<proteinExistence type="inferred from homology"/>
<dbReference type="Proteomes" id="UP000249518">
    <property type="component" value="Unassembled WGS sequence"/>
</dbReference>
<evidence type="ECO:0000313" key="6">
    <source>
        <dbReference type="Proteomes" id="UP000249518"/>
    </source>
</evidence>
<reference evidence="5 6" key="1">
    <citation type="submission" date="2018-06" db="EMBL/GenBank/DDBJ databases">
        <title>Genomic Encyclopedia of Type Strains, Phase III (KMG-III): the genomes of soil and plant-associated and newly described type strains.</title>
        <authorList>
            <person name="Whitman W."/>
        </authorList>
    </citation>
    <scope>NUCLEOTIDE SEQUENCE [LARGE SCALE GENOMIC DNA]</scope>
    <source>
        <strain evidence="5 6">CGMCC 1.12504</strain>
    </source>
</reference>
<keyword evidence="3" id="KW-0378">Hydrolase</keyword>
<evidence type="ECO:0000313" key="5">
    <source>
        <dbReference type="EMBL" id="RAR47822.1"/>
    </source>
</evidence>
<dbReference type="EMBL" id="QLSV01000007">
    <property type="protein sequence ID" value="RAR47822.1"/>
    <property type="molecule type" value="Genomic_DNA"/>
</dbReference>
<keyword evidence="4" id="KW-0732">Signal</keyword>
<evidence type="ECO:0000256" key="1">
    <source>
        <dbReference type="ARBA" id="ARBA00010541"/>
    </source>
</evidence>
<comment type="caution">
    <text evidence="5">The sequence shown here is derived from an EMBL/GenBank/DDBJ whole genome shotgun (WGS) entry which is preliminary data.</text>
</comment>
<dbReference type="SUPFAM" id="SSF50494">
    <property type="entry name" value="Trypsin-like serine proteases"/>
    <property type="match status" value="1"/>
</dbReference>
<keyword evidence="2" id="KW-0645">Protease</keyword>
<keyword evidence="6" id="KW-1185">Reference proteome</keyword>
<gene>
    <name evidence="5" type="ORF">B0I10_10799</name>
</gene>
<dbReference type="InterPro" id="IPR001940">
    <property type="entry name" value="Peptidase_S1C"/>
</dbReference>
<dbReference type="GO" id="GO:0006508">
    <property type="term" value="P:proteolysis"/>
    <property type="evidence" value="ECO:0007669"/>
    <property type="project" value="UniProtKB-KW"/>
</dbReference>
<dbReference type="Pfam" id="PF13365">
    <property type="entry name" value="Trypsin_2"/>
    <property type="match status" value="1"/>
</dbReference>
<dbReference type="PANTHER" id="PTHR43343">
    <property type="entry name" value="PEPTIDASE S12"/>
    <property type="match status" value="1"/>
</dbReference>
<dbReference type="AlphaFoldDB" id="A0A328WNC1"/>
<dbReference type="PRINTS" id="PR00834">
    <property type="entry name" value="PROTEASES2C"/>
</dbReference>